<comment type="catalytic activity">
    <reaction evidence="7">
        <text>L-threonyl-[protein] + ATP = O-phospho-L-threonyl-[protein] + ADP + H(+)</text>
        <dbReference type="Rhea" id="RHEA:46608"/>
        <dbReference type="Rhea" id="RHEA-COMP:11060"/>
        <dbReference type="Rhea" id="RHEA-COMP:11605"/>
        <dbReference type="ChEBI" id="CHEBI:15378"/>
        <dbReference type="ChEBI" id="CHEBI:30013"/>
        <dbReference type="ChEBI" id="CHEBI:30616"/>
        <dbReference type="ChEBI" id="CHEBI:61977"/>
        <dbReference type="ChEBI" id="CHEBI:456216"/>
        <dbReference type="EC" id="2.7.11.1"/>
    </reaction>
</comment>
<dbReference type="Pfam" id="PF00069">
    <property type="entry name" value="Pkinase"/>
    <property type="match status" value="1"/>
</dbReference>
<dbReference type="AlphaFoldDB" id="A0A0B2USX4"/>
<dbReference type="GO" id="GO:0004674">
    <property type="term" value="F:protein serine/threonine kinase activity"/>
    <property type="evidence" value="ECO:0007669"/>
    <property type="project" value="UniProtKB-KW"/>
</dbReference>
<organism evidence="11 12">
    <name type="scientific">Toxocara canis</name>
    <name type="common">Canine roundworm</name>
    <dbReference type="NCBI Taxonomy" id="6265"/>
    <lineage>
        <taxon>Eukaryota</taxon>
        <taxon>Metazoa</taxon>
        <taxon>Ecdysozoa</taxon>
        <taxon>Nematoda</taxon>
        <taxon>Chromadorea</taxon>
        <taxon>Rhabditida</taxon>
        <taxon>Spirurina</taxon>
        <taxon>Ascaridomorpha</taxon>
        <taxon>Ascaridoidea</taxon>
        <taxon>Toxocaridae</taxon>
        <taxon>Toxocara</taxon>
    </lineage>
</organism>
<dbReference type="Gene3D" id="1.10.510.10">
    <property type="entry name" value="Transferase(Phosphotransferase) domain 1"/>
    <property type="match status" value="1"/>
</dbReference>
<dbReference type="PROSITE" id="PS50011">
    <property type="entry name" value="PROTEIN_KINASE_DOM"/>
    <property type="match status" value="1"/>
</dbReference>
<dbReference type="InterPro" id="IPR050660">
    <property type="entry name" value="NEK_Ser/Thr_kinase"/>
</dbReference>
<name>A0A0B2USX4_TOXCA</name>
<dbReference type="SUPFAM" id="SSF56112">
    <property type="entry name" value="Protein kinase-like (PK-like)"/>
    <property type="match status" value="1"/>
</dbReference>
<dbReference type="OMA" id="GPHTELW"/>
<dbReference type="InterPro" id="IPR011009">
    <property type="entry name" value="Kinase-like_dom_sf"/>
</dbReference>
<feature type="region of interest" description="Disordered" evidence="9">
    <location>
        <begin position="516"/>
        <end position="577"/>
    </location>
</feature>
<evidence type="ECO:0000256" key="9">
    <source>
        <dbReference type="SAM" id="MobiDB-lite"/>
    </source>
</evidence>
<keyword evidence="3" id="KW-0808">Transferase</keyword>
<proteinExistence type="predicted"/>
<dbReference type="EMBL" id="JPKZ01003249">
    <property type="protein sequence ID" value="KHN72503.1"/>
    <property type="molecule type" value="Genomic_DNA"/>
</dbReference>
<evidence type="ECO:0000259" key="10">
    <source>
        <dbReference type="PROSITE" id="PS50011"/>
    </source>
</evidence>
<keyword evidence="6" id="KW-0067">ATP-binding</keyword>
<dbReference type="InterPro" id="IPR000719">
    <property type="entry name" value="Prot_kinase_dom"/>
</dbReference>
<gene>
    <name evidence="11" type="primary">STE20</name>
    <name evidence="11" type="ORF">Tcan_03155</name>
</gene>
<keyword evidence="2" id="KW-0723">Serine/threonine-protein kinase</keyword>
<evidence type="ECO:0000256" key="5">
    <source>
        <dbReference type="ARBA" id="ARBA00022777"/>
    </source>
</evidence>
<comment type="catalytic activity">
    <reaction evidence="8">
        <text>L-seryl-[protein] + ATP = O-phospho-L-seryl-[protein] + ADP + H(+)</text>
        <dbReference type="Rhea" id="RHEA:17989"/>
        <dbReference type="Rhea" id="RHEA-COMP:9863"/>
        <dbReference type="Rhea" id="RHEA-COMP:11604"/>
        <dbReference type="ChEBI" id="CHEBI:15378"/>
        <dbReference type="ChEBI" id="CHEBI:29999"/>
        <dbReference type="ChEBI" id="CHEBI:30616"/>
        <dbReference type="ChEBI" id="CHEBI:83421"/>
        <dbReference type="ChEBI" id="CHEBI:456216"/>
        <dbReference type="EC" id="2.7.11.1"/>
    </reaction>
</comment>
<evidence type="ECO:0000313" key="12">
    <source>
        <dbReference type="Proteomes" id="UP000031036"/>
    </source>
</evidence>
<comment type="caution">
    <text evidence="11">The sequence shown here is derived from an EMBL/GenBank/DDBJ whole genome shotgun (WGS) entry which is preliminary data.</text>
</comment>
<keyword evidence="12" id="KW-1185">Reference proteome</keyword>
<dbReference type="GO" id="GO:0005524">
    <property type="term" value="F:ATP binding"/>
    <property type="evidence" value="ECO:0007669"/>
    <property type="project" value="UniProtKB-KW"/>
</dbReference>
<keyword evidence="4" id="KW-0547">Nucleotide-binding</keyword>
<evidence type="ECO:0000313" key="11">
    <source>
        <dbReference type="EMBL" id="KHN72503.1"/>
    </source>
</evidence>
<accession>A0A0B2USX4</accession>
<evidence type="ECO:0000256" key="1">
    <source>
        <dbReference type="ARBA" id="ARBA00012513"/>
    </source>
</evidence>
<evidence type="ECO:0000256" key="6">
    <source>
        <dbReference type="ARBA" id="ARBA00022840"/>
    </source>
</evidence>
<sequence>MNCRSEIDLGPVKGADLLGEYNLSHVLRTLHIATGQKHYKMRYCVRRKNAKKRTMLTVISIVNGTTFREALNELIKTAQLEDARRILQFKTVFLSRHYLFVEAPLAYDLEQILRVKAAEIKSRGREMKEPVVDEEIIGHILRKLLKALEFLHQFGLHNNIVARSVYVTNECDIRLSGLKWAIAKEENIRRCVELHNNRFFGCPRQWAPEEALKDLNNYGPPTELWHIGLLIPEMVTGNTYHLTNEIGTKEVTEVALQLLKFDLPVPYNNWLPPGAQYSLSSELLKLWHQLMQPDCHKRPTIEQLLDRREHPNIRSISKNKIKQSLLAPMRSYRIPEADQRFPMSSWQKLRNFSRELGTGDLTQLQPLYFGMGRNELFSPVIVSNTAPEKEDGNLLEMDFSKIPVDILLCVSIEIQKRSNKVDSETFALHLDMFTVDINNAVCRHVYKFVKKKIIGLVNYIRIATELITVLRDRNRIKDAHRSWRIFLDQDKFNGKDESKAITRIFFDGYHAKEALGRASSERGSAPEMNMPDSLTLDSYSTKGARMQDECPQSDEDDETSAGTTTTSDERHSKRGKK</sequence>
<keyword evidence="5 11" id="KW-0418">Kinase</keyword>
<dbReference type="STRING" id="6265.A0A0B2USX4"/>
<dbReference type="OrthoDB" id="5814094at2759"/>
<dbReference type="SMART" id="SM00220">
    <property type="entry name" value="S_TKc"/>
    <property type="match status" value="1"/>
</dbReference>
<feature type="domain" description="Protein kinase" evidence="10">
    <location>
        <begin position="12"/>
        <end position="313"/>
    </location>
</feature>
<dbReference type="EC" id="2.7.11.1" evidence="1"/>
<dbReference type="PANTHER" id="PTHR43671:SF98">
    <property type="entry name" value="SERINE_THREONINE-PROTEIN KINASE NEK11"/>
    <property type="match status" value="1"/>
</dbReference>
<evidence type="ECO:0000256" key="8">
    <source>
        <dbReference type="ARBA" id="ARBA00048679"/>
    </source>
</evidence>
<evidence type="ECO:0000256" key="7">
    <source>
        <dbReference type="ARBA" id="ARBA00047899"/>
    </source>
</evidence>
<dbReference type="PANTHER" id="PTHR43671">
    <property type="entry name" value="SERINE/THREONINE-PROTEIN KINASE NEK"/>
    <property type="match status" value="1"/>
</dbReference>
<evidence type="ECO:0000256" key="3">
    <source>
        <dbReference type="ARBA" id="ARBA00022679"/>
    </source>
</evidence>
<reference evidence="11 12" key="1">
    <citation type="submission" date="2014-11" db="EMBL/GenBank/DDBJ databases">
        <title>Genetic blueprint of the zoonotic pathogen Toxocara canis.</title>
        <authorList>
            <person name="Zhu X.-Q."/>
            <person name="Korhonen P.K."/>
            <person name="Cai H."/>
            <person name="Young N.D."/>
            <person name="Nejsum P."/>
            <person name="von Samson-Himmelstjerna G."/>
            <person name="Boag P.R."/>
            <person name="Tan P."/>
            <person name="Li Q."/>
            <person name="Min J."/>
            <person name="Yang Y."/>
            <person name="Wang X."/>
            <person name="Fang X."/>
            <person name="Hall R.S."/>
            <person name="Hofmann A."/>
            <person name="Sternberg P.W."/>
            <person name="Jex A.R."/>
            <person name="Gasser R.B."/>
        </authorList>
    </citation>
    <scope>NUCLEOTIDE SEQUENCE [LARGE SCALE GENOMIC DNA]</scope>
    <source>
        <strain evidence="11">PN_DK_2014</strain>
    </source>
</reference>
<evidence type="ECO:0000256" key="4">
    <source>
        <dbReference type="ARBA" id="ARBA00022741"/>
    </source>
</evidence>
<dbReference type="Proteomes" id="UP000031036">
    <property type="component" value="Unassembled WGS sequence"/>
</dbReference>
<protein>
    <recommendedName>
        <fullName evidence="1">non-specific serine/threonine protein kinase</fullName>
        <ecNumber evidence="1">2.7.11.1</ecNumber>
    </recommendedName>
</protein>
<evidence type="ECO:0000256" key="2">
    <source>
        <dbReference type="ARBA" id="ARBA00022527"/>
    </source>
</evidence>